<dbReference type="AlphaFoldDB" id="A0A6J4VW33"/>
<gene>
    <name evidence="2" type="ORF">AVDCRST_MAG88-3758</name>
</gene>
<organism evidence="2">
    <name type="scientific">uncultured Thermomicrobiales bacterium</name>
    <dbReference type="NCBI Taxonomy" id="1645740"/>
    <lineage>
        <taxon>Bacteria</taxon>
        <taxon>Pseudomonadati</taxon>
        <taxon>Thermomicrobiota</taxon>
        <taxon>Thermomicrobia</taxon>
        <taxon>Thermomicrobiales</taxon>
        <taxon>environmental samples</taxon>
    </lineage>
</organism>
<reference evidence="2" key="1">
    <citation type="submission" date="2020-02" db="EMBL/GenBank/DDBJ databases">
        <authorList>
            <person name="Meier V. D."/>
        </authorList>
    </citation>
    <scope>NUCLEOTIDE SEQUENCE</scope>
    <source>
        <strain evidence="2">AVDCRST_MAG88</strain>
    </source>
</reference>
<sequence>EDHRHHRHAVHDQRGPLPSRPGPQGCRGR</sequence>
<evidence type="ECO:0000313" key="2">
    <source>
        <dbReference type="EMBL" id="CAA9584543.1"/>
    </source>
</evidence>
<proteinExistence type="predicted"/>
<name>A0A6J4VW33_9BACT</name>
<protein>
    <submittedName>
        <fullName evidence="2">Uncharacterized protein</fullName>
    </submittedName>
</protein>
<feature type="non-terminal residue" evidence="2">
    <location>
        <position position="1"/>
    </location>
</feature>
<dbReference type="EMBL" id="CADCWM010000916">
    <property type="protein sequence ID" value="CAA9584543.1"/>
    <property type="molecule type" value="Genomic_DNA"/>
</dbReference>
<accession>A0A6J4VW33</accession>
<feature type="region of interest" description="Disordered" evidence="1">
    <location>
        <begin position="1"/>
        <end position="29"/>
    </location>
</feature>
<feature type="non-terminal residue" evidence="2">
    <location>
        <position position="29"/>
    </location>
</feature>
<evidence type="ECO:0000256" key="1">
    <source>
        <dbReference type="SAM" id="MobiDB-lite"/>
    </source>
</evidence>